<proteinExistence type="predicted"/>
<dbReference type="PROSITE" id="PS51257">
    <property type="entry name" value="PROKAR_LIPOPROTEIN"/>
    <property type="match status" value="1"/>
</dbReference>
<dbReference type="RefSeq" id="WP_344933533.1">
    <property type="nucleotide sequence ID" value="NZ_BAABDM010000001.1"/>
</dbReference>
<dbReference type="InterPro" id="IPR036465">
    <property type="entry name" value="vWFA_dom_sf"/>
</dbReference>
<gene>
    <name evidence="2" type="ORF">GCM10022414_12330</name>
</gene>
<keyword evidence="1" id="KW-0732">Signal</keyword>
<sequence length="554" mass="58596">MYFPKIFVASVLSFSVLSMTACFENSSKSNTPSVDAAIASEKAKMALYGDIDAEKTKEVGDSRPSLLLDDEELDYAGFGMVVSESEIAETAVARAESDSSNNQSDVVDDKVSLVTNVLVEDGASVNQLVNRSIEGIEAAVAIVVLDVEYISGGRSSADIRNVLLAELGSDADISVLPVGSNSGREFRVSLAFWEIGQNLYTWVGVYSTNFADQVKAVYGDVNNGTAVTSISAVNTFVSASQTFTQVEDLNNAADILWVIDNSGSMGQEQDNLGNGVDQFFDSLNNAGLDFRLAVTTTDGGNCDELLTLPDDASTNFISPTTPDGKNQWGDDYDGIARPGTSGSATETGFYCADKVDLTGFDRETAPNIVVFVSDEPENESVGESLPSGVYGSGYSPRDFDTYKQIFTDSGATYFSITGPSNVVRPTFNDPYPSYTPDSTCSGEGGSADGGAHFREIAAVTGGSSSSICAPSTAWAVMYDQIIQTATGLASSFKLDFPPKPDSVSVTVNGAAVTRDASHNDGFDVLYGSEEVSIVFYGEAIPTSGDKIVISYDHI</sequence>
<accession>A0ABP7WJV3</accession>
<evidence type="ECO:0000313" key="2">
    <source>
        <dbReference type="EMBL" id="GAA4090614.1"/>
    </source>
</evidence>
<comment type="caution">
    <text evidence="2">The sequence shown here is derived from an EMBL/GenBank/DDBJ whole genome shotgun (WGS) entry which is preliminary data.</text>
</comment>
<name>A0ABP7WJV3_9GAMM</name>
<dbReference type="SUPFAM" id="SSF53300">
    <property type="entry name" value="vWA-like"/>
    <property type="match status" value="1"/>
</dbReference>
<organism evidence="2 3">
    <name type="scientific">Zhongshania borealis</name>
    <dbReference type="NCBI Taxonomy" id="889488"/>
    <lineage>
        <taxon>Bacteria</taxon>
        <taxon>Pseudomonadati</taxon>
        <taxon>Pseudomonadota</taxon>
        <taxon>Gammaproteobacteria</taxon>
        <taxon>Cellvibrionales</taxon>
        <taxon>Spongiibacteraceae</taxon>
        <taxon>Zhongshania</taxon>
    </lineage>
</organism>
<dbReference type="Proteomes" id="UP001500392">
    <property type="component" value="Unassembled WGS sequence"/>
</dbReference>
<protein>
    <recommendedName>
        <fullName evidence="4">VWA domain-containing protein</fullName>
    </recommendedName>
</protein>
<reference evidence="3" key="1">
    <citation type="journal article" date="2019" name="Int. J. Syst. Evol. Microbiol.">
        <title>The Global Catalogue of Microorganisms (GCM) 10K type strain sequencing project: providing services to taxonomists for standard genome sequencing and annotation.</title>
        <authorList>
            <consortium name="The Broad Institute Genomics Platform"/>
            <consortium name="The Broad Institute Genome Sequencing Center for Infectious Disease"/>
            <person name="Wu L."/>
            <person name="Ma J."/>
        </authorList>
    </citation>
    <scope>NUCLEOTIDE SEQUENCE [LARGE SCALE GENOMIC DNA]</scope>
    <source>
        <strain evidence="3">JCM 17304</strain>
    </source>
</reference>
<evidence type="ECO:0000313" key="3">
    <source>
        <dbReference type="Proteomes" id="UP001500392"/>
    </source>
</evidence>
<feature type="chain" id="PRO_5046455774" description="VWA domain-containing protein" evidence="1">
    <location>
        <begin position="21"/>
        <end position="554"/>
    </location>
</feature>
<dbReference type="Gene3D" id="3.40.50.410">
    <property type="entry name" value="von Willebrand factor, type A domain"/>
    <property type="match status" value="1"/>
</dbReference>
<evidence type="ECO:0008006" key="4">
    <source>
        <dbReference type="Google" id="ProtNLM"/>
    </source>
</evidence>
<keyword evidence="3" id="KW-1185">Reference proteome</keyword>
<evidence type="ECO:0000256" key="1">
    <source>
        <dbReference type="SAM" id="SignalP"/>
    </source>
</evidence>
<dbReference type="EMBL" id="BAABDM010000001">
    <property type="protein sequence ID" value="GAA4090614.1"/>
    <property type="molecule type" value="Genomic_DNA"/>
</dbReference>
<feature type="signal peptide" evidence="1">
    <location>
        <begin position="1"/>
        <end position="20"/>
    </location>
</feature>